<evidence type="ECO:0000256" key="2">
    <source>
        <dbReference type="SAM" id="SignalP"/>
    </source>
</evidence>
<name>A0A9P8M3E5_9HYPO</name>
<keyword evidence="2" id="KW-0732">Signal</keyword>
<dbReference type="AlphaFoldDB" id="A0A9P8M3E5"/>
<sequence>MKYSLALISALATVSLAGPVETEQGKRPFIDPLYNAFGPKCLADNAEFPRDSEACLGTRDYCGWKKYEAMGEHFDSPKSCMDSRQPPPFKEPASEENQANFCEGNPTFKGDAWRATTEPCLGTVAYCNKKAYEGTGETYDSPDECITLRVKTLIKNASLFQPLLDQIQKISNAKVQQGLIDAIAKCKTFSSGTMERPTEEIECPKATVLRPEIMYWHCIRNGPRLDVDNLAVMVAALHRGGKGADEIHVCIGVANTTDVEGIAGNALIGVTLARHRTCLNMCAARGTCRVWSLGADEAYRHQSS</sequence>
<feature type="chain" id="PRO_5040159659" evidence="2">
    <location>
        <begin position="18"/>
        <end position="304"/>
    </location>
</feature>
<gene>
    <name evidence="3" type="ORF">MHUMG1_09047</name>
</gene>
<feature type="region of interest" description="Disordered" evidence="1">
    <location>
        <begin position="76"/>
        <end position="96"/>
    </location>
</feature>
<protein>
    <submittedName>
        <fullName evidence="3">Uncharacterized protein</fullName>
    </submittedName>
</protein>
<evidence type="ECO:0000313" key="4">
    <source>
        <dbReference type="Proteomes" id="UP000764110"/>
    </source>
</evidence>
<proteinExistence type="predicted"/>
<dbReference type="EMBL" id="JACEFI010000022">
    <property type="protein sequence ID" value="KAH0593325.1"/>
    <property type="molecule type" value="Genomic_DNA"/>
</dbReference>
<comment type="caution">
    <text evidence="3">The sequence shown here is derived from an EMBL/GenBank/DDBJ whole genome shotgun (WGS) entry which is preliminary data.</text>
</comment>
<evidence type="ECO:0000256" key="1">
    <source>
        <dbReference type="SAM" id="MobiDB-lite"/>
    </source>
</evidence>
<evidence type="ECO:0000313" key="3">
    <source>
        <dbReference type="EMBL" id="KAH0593325.1"/>
    </source>
</evidence>
<reference evidence="3 4" key="1">
    <citation type="submission" date="2020-07" db="EMBL/GenBank/DDBJ databases">
        <title>Metarhizium humberi genome.</title>
        <authorList>
            <person name="Lysoe E."/>
        </authorList>
    </citation>
    <scope>NUCLEOTIDE SEQUENCE [LARGE SCALE GENOMIC DNA]</scope>
    <source>
        <strain evidence="3 4">ESALQ1638</strain>
    </source>
</reference>
<dbReference type="Proteomes" id="UP000764110">
    <property type="component" value="Unassembled WGS sequence"/>
</dbReference>
<keyword evidence="4" id="KW-1185">Reference proteome</keyword>
<organism evidence="3 4">
    <name type="scientific">Metarhizium humberi</name>
    <dbReference type="NCBI Taxonomy" id="2596975"/>
    <lineage>
        <taxon>Eukaryota</taxon>
        <taxon>Fungi</taxon>
        <taxon>Dikarya</taxon>
        <taxon>Ascomycota</taxon>
        <taxon>Pezizomycotina</taxon>
        <taxon>Sordariomycetes</taxon>
        <taxon>Hypocreomycetidae</taxon>
        <taxon>Hypocreales</taxon>
        <taxon>Clavicipitaceae</taxon>
        <taxon>Metarhizium</taxon>
    </lineage>
</organism>
<feature type="signal peptide" evidence="2">
    <location>
        <begin position="1"/>
        <end position="17"/>
    </location>
</feature>
<accession>A0A9P8M3E5</accession>